<name>A0A540W721_9ACTN</name>
<accession>A0A540W721</accession>
<evidence type="ECO:0000259" key="2">
    <source>
        <dbReference type="Pfam" id="PF19190"/>
    </source>
</evidence>
<dbReference type="EMBL" id="VIGB01000003">
    <property type="protein sequence ID" value="TQF04828.1"/>
    <property type="molecule type" value="Genomic_DNA"/>
</dbReference>
<feature type="region of interest" description="Disordered" evidence="1">
    <location>
        <begin position="467"/>
        <end position="576"/>
    </location>
</feature>
<comment type="caution">
    <text evidence="3">The sequence shown here is derived from an EMBL/GenBank/DDBJ whole genome shotgun (WGS) entry which is preliminary data.</text>
</comment>
<dbReference type="OrthoDB" id="3492533at2"/>
<reference evidence="3 4" key="1">
    <citation type="submission" date="2019-06" db="EMBL/GenBank/DDBJ databases">
        <title>Description of Kitasatospora acidophila sp. nov. isolated from pine grove soil, and reclassification of Streptomyces novaecaesareae to Kitasatospora novaeceasareae comb. nov.</title>
        <authorList>
            <person name="Kim M.J."/>
        </authorList>
    </citation>
    <scope>NUCLEOTIDE SEQUENCE [LARGE SCALE GENOMIC DNA]</scope>
    <source>
        <strain evidence="3 4">MMS16-CNU292</strain>
    </source>
</reference>
<feature type="compositionally biased region" description="Low complexity" evidence="1">
    <location>
        <begin position="481"/>
        <end position="520"/>
    </location>
</feature>
<feature type="compositionally biased region" description="Pro residues" evidence="1">
    <location>
        <begin position="521"/>
        <end position="532"/>
    </location>
</feature>
<gene>
    <name evidence="3" type="ORF">E6W39_24620</name>
</gene>
<dbReference type="InterPro" id="IPR036388">
    <property type="entry name" value="WH-like_DNA-bd_sf"/>
</dbReference>
<keyword evidence="4" id="KW-1185">Reference proteome</keyword>
<dbReference type="RefSeq" id="WP_141635383.1">
    <property type="nucleotide sequence ID" value="NZ_VIGB01000003.1"/>
</dbReference>
<organism evidence="3 4">
    <name type="scientific">Kitasatospora acidiphila</name>
    <dbReference type="NCBI Taxonomy" id="2567942"/>
    <lineage>
        <taxon>Bacteria</taxon>
        <taxon>Bacillati</taxon>
        <taxon>Actinomycetota</taxon>
        <taxon>Actinomycetes</taxon>
        <taxon>Kitasatosporales</taxon>
        <taxon>Streptomycetaceae</taxon>
        <taxon>Kitasatospora</taxon>
    </lineage>
</organism>
<dbReference type="InterPro" id="IPR013324">
    <property type="entry name" value="RNA_pol_sigma_r3/r4-like"/>
</dbReference>
<dbReference type="Gene3D" id="1.10.10.10">
    <property type="entry name" value="Winged helix-like DNA-binding domain superfamily/Winged helix DNA-binding domain"/>
    <property type="match status" value="1"/>
</dbReference>
<dbReference type="SUPFAM" id="SSF88659">
    <property type="entry name" value="Sigma3 and sigma4 domains of RNA polymerase sigma factors"/>
    <property type="match status" value="1"/>
</dbReference>
<evidence type="ECO:0000256" key="1">
    <source>
        <dbReference type="SAM" id="MobiDB-lite"/>
    </source>
</evidence>
<evidence type="ECO:0000313" key="4">
    <source>
        <dbReference type="Proteomes" id="UP000319103"/>
    </source>
</evidence>
<sequence length="576" mass="58155">MTSETMLTSYGRRLDGLYTYCLSVLCERPAAVAAVLEVRELARGGGAGRIDPALHRAWLYSAARYACVRRLSEAGGAVADELAGLAWPEAAGLPAEQREALELSLRHGLDEAELAAVLDLPAAEAARLLAAARAELAATRRALLVLACGGCPELARLGGTGGGPRRPPVLGPALRRELVGHLAGCPTCRGIADRAEAPAAEPRLLPAPDDLHQAFDPTTPLPQVHFDPDGFPRHRAPGRLRRHGCELPARLVLMRQRALTTGVLAAVLAAPLTALWMAHQGDTTATGAATVSSVRVDTPAPAPGPQDDDTTAPLVPLPTPTPGTAIRGVPAALVETTTNGAETLLPPVLGPAVPVPAPGAVPLSSPLLSPVPLPAASALRVEAAGYGKRTVLTLTNTGTSALDWHAVVSCDWLRLSRDSGTLEPGQRITVIVTVDDQRAPVDDWAAQISLPPSQAVVTLTGGPGLRGVPTPVASSPSGFTPSPSANPSGSASAIPSDGASAGSSASTAPSSSASPSASPTSGPPTSPSPTSPSPSATGSSITPSAQPTVAPTPSGPTSASTPGSTTSTPSPSSPAR</sequence>
<evidence type="ECO:0000313" key="3">
    <source>
        <dbReference type="EMBL" id="TQF04828.1"/>
    </source>
</evidence>
<dbReference type="Proteomes" id="UP000319103">
    <property type="component" value="Unassembled WGS sequence"/>
</dbReference>
<dbReference type="Gene3D" id="2.60.40.10">
    <property type="entry name" value="Immunoglobulins"/>
    <property type="match status" value="1"/>
</dbReference>
<dbReference type="Pfam" id="PF19190">
    <property type="entry name" value="BACON_2"/>
    <property type="match status" value="1"/>
</dbReference>
<proteinExistence type="predicted"/>
<dbReference type="InterPro" id="IPR013783">
    <property type="entry name" value="Ig-like_fold"/>
</dbReference>
<dbReference type="GO" id="GO:0005975">
    <property type="term" value="P:carbohydrate metabolic process"/>
    <property type="evidence" value="ECO:0007669"/>
    <property type="project" value="UniProtKB-ARBA"/>
</dbReference>
<dbReference type="AlphaFoldDB" id="A0A540W721"/>
<feature type="compositionally biased region" description="Low complexity" evidence="1">
    <location>
        <begin position="533"/>
        <end position="576"/>
    </location>
</feature>
<feature type="domain" description="BACON" evidence="2">
    <location>
        <begin position="392"/>
        <end position="438"/>
    </location>
</feature>
<dbReference type="InterPro" id="IPR024361">
    <property type="entry name" value="BACON"/>
</dbReference>
<protein>
    <recommendedName>
        <fullName evidence="2">BACON domain-containing protein</fullName>
    </recommendedName>
</protein>
<dbReference type="PRINTS" id="PR01217">
    <property type="entry name" value="PRICHEXTENSN"/>
</dbReference>